<keyword evidence="3" id="KW-1185">Reference proteome</keyword>
<dbReference type="AlphaFoldDB" id="V8FTG1"/>
<reference evidence="2 3" key="1">
    <citation type="submission" date="2013-11" db="EMBL/GenBank/DDBJ databases">
        <title>Genomic analysis of Pelistega sp. HM-7.</title>
        <authorList>
            <person name="Kumbhare S.V."/>
            <person name="Shetty S.A."/>
            <person name="Sharma O."/>
            <person name="Dhotre D.P."/>
        </authorList>
    </citation>
    <scope>NUCLEOTIDE SEQUENCE [LARGE SCALE GENOMIC DNA]</scope>
    <source>
        <strain evidence="2 3">HM-7</strain>
    </source>
</reference>
<organism evidence="2 3">
    <name type="scientific">Pelistega indica</name>
    <dbReference type="NCBI Taxonomy" id="1414851"/>
    <lineage>
        <taxon>Bacteria</taxon>
        <taxon>Pseudomonadati</taxon>
        <taxon>Pseudomonadota</taxon>
        <taxon>Betaproteobacteria</taxon>
        <taxon>Burkholderiales</taxon>
        <taxon>Alcaligenaceae</taxon>
        <taxon>Pelistega</taxon>
    </lineage>
</organism>
<dbReference type="RefSeq" id="WP_023953262.1">
    <property type="nucleotide sequence ID" value="NZ_AYSV01000135.1"/>
</dbReference>
<dbReference type="InterPro" id="IPR042297">
    <property type="entry name" value="Antirestriction_sf"/>
</dbReference>
<dbReference type="Gene3D" id="3.30.70.3580">
    <property type="entry name" value="Antirestriction protein"/>
    <property type="match status" value="1"/>
</dbReference>
<comment type="similarity">
    <text evidence="1">Belongs to the antirestriction protein family.</text>
</comment>
<accession>V8FTG1</accession>
<dbReference type="InterPro" id="IPR004914">
    <property type="entry name" value="Antirestrict"/>
</dbReference>
<dbReference type="Pfam" id="PF03230">
    <property type="entry name" value="Antirestrict"/>
    <property type="match status" value="1"/>
</dbReference>
<dbReference type="Proteomes" id="UP000018766">
    <property type="component" value="Unassembled WGS sequence"/>
</dbReference>
<comment type="caution">
    <text evidence="2">The sequence shown here is derived from an EMBL/GenBank/DDBJ whole genome shotgun (WGS) entry which is preliminary data.</text>
</comment>
<gene>
    <name evidence="2" type="ORF">V757_12205</name>
</gene>
<protein>
    <submittedName>
        <fullName evidence="2">Antirestriction protein</fullName>
    </submittedName>
</protein>
<proteinExistence type="inferred from homology"/>
<dbReference type="OrthoDB" id="1164967at2"/>
<evidence type="ECO:0000256" key="1">
    <source>
        <dbReference type="ARBA" id="ARBA00008618"/>
    </source>
</evidence>
<evidence type="ECO:0000313" key="2">
    <source>
        <dbReference type="EMBL" id="ETD66712.1"/>
    </source>
</evidence>
<name>V8FTG1_9BURK</name>
<dbReference type="EMBL" id="AYSV01000135">
    <property type="protein sequence ID" value="ETD66712.1"/>
    <property type="molecule type" value="Genomic_DNA"/>
</dbReference>
<sequence>MMQIERPTLILDDNGYEVEEDLIDEMARYALSVIWRYVDLDIYEGEHPPTRLLKVRRTPDGYPYLEPMPAELKWQWRNTENYSNDIVTGGALGIIATLYACSHLSFAYYDTDEARAQRFSEMYQAVYELAIHHAEATAIALAID</sequence>
<evidence type="ECO:0000313" key="3">
    <source>
        <dbReference type="Proteomes" id="UP000018766"/>
    </source>
</evidence>